<dbReference type="InterPro" id="IPR001650">
    <property type="entry name" value="Helicase_C-like"/>
</dbReference>
<sequence length="240" mass="26730">MPTCQRSLRTKSLNPHRGLSESGPGNKHSKTSLTIDGITYVVDTDSQKMKSYDPRTGMQSLLVTPISKASATQRLGQAGRTGPGKCYHLYTAHTYHNELEENTQPEIQRTDLASVVLILKSMGIEDVRSFDFMDPPADEGLCQALELLFALNALNKKGELTKLGRRMAEFPLDPMLSKTIVASEKYRCTEEILSIAAMLSVGNSIFYLPKDKKTSRQALEEIKLKFIHLEFDHGGEVQIL</sequence>
<dbReference type="GO" id="GO:0008380">
    <property type="term" value="P:RNA splicing"/>
    <property type="evidence" value="ECO:0007669"/>
    <property type="project" value="UniProtKB-KW"/>
</dbReference>
<dbReference type="InterPro" id="IPR007502">
    <property type="entry name" value="Helicase-assoc_dom"/>
</dbReference>
<dbReference type="GO" id="GO:0003724">
    <property type="term" value="F:RNA helicase activity"/>
    <property type="evidence" value="ECO:0007669"/>
    <property type="project" value="UniProtKB-EC"/>
</dbReference>
<evidence type="ECO:0000256" key="6">
    <source>
        <dbReference type="ARBA" id="ARBA00022840"/>
    </source>
</evidence>
<dbReference type="GO" id="GO:0016787">
    <property type="term" value="F:hydrolase activity"/>
    <property type="evidence" value="ECO:0007669"/>
    <property type="project" value="UniProtKB-KW"/>
</dbReference>
<keyword evidence="6" id="KW-0067">ATP-binding</keyword>
<evidence type="ECO:0000256" key="4">
    <source>
        <dbReference type="ARBA" id="ARBA00022801"/>
    </source>
</evidence>
<dbReference type="Pfam" id="PF04408">
    <property type="entry name" value="WHD_HA2"/>
    <property type="match status" value="1"/>
</dbReference>
<dbReference type="GO" id="GO:0071013">
    <property type="term" value="C:catalytic step 2 spliceosome"/>
    <property type="evidence" value="ECO:0007669"/>
    <property type="project" value="TreeGrafter"/>
</dbReference>
<evidence type="ECO:0000313" key="12">
    <source>
        <dbReference type="Proteomes" id="UP000631114"/>
    </source>
</evidence>
<evidence type="ECO:0000256" key="5">
    <source>
        <dbReference type="ARBA" id="ARBA00022806"/>
    </source>
</evidence>
<evidence type="ECO:0000256" key="1">
    <source>
        <dbReference type="ARBA" id="ARBA00012552"/>
    </source>
</evidence>
<dbReference type="PANTHER" id="PTHR18934:SF83">
    <property type="entry name" value="PRE-MRNA-SPLICING FACTOR ATP-DEPENDENT RNA HELICASE DHX16"/>
    <property type="match status" value="1"/>
</dbReference>
<name>A0A835MCW8_9MAGN</name>
<evidence type="ECO:0000256" key="3">
    <source>
        <dbReference type="ARBA" id="ARBA00022741"/>
    </source>
</evidence>
<dbReference type="InterPro" id="IPR027417">
    <property type="entry name" value="P-loop_NTPase"/>
</dbReference>
<gene>
    <name evidence="11" type="ORF">IFM89_005150</name>
</gene>
<keyword evidence="4" id="KW-0378">Hydrolase</keyword>
<dbReference type="OrthoDB" id="10253254at2759"/>
<comment type="caution">
    <text evidence="11">The sequence shown here is derived from an EMBL/GenBank/DDBJ whole genome shotgun (WGS) entry which is preliminary data.</text>
</comment>
<keyword evidence="7" id="KW-0508">mRNA splicing</keyword>
<comment type="catalytic activity">
    <reaction evidence="8">
        <text>ATP + H2O = ADP + phosphate + H(+)</text>
        <dbReference type="Rhea" id="RHEA:13065"/>
        <dbReference type="ChEBI" id="CHEBI:15377"/>
        <dbReference type="ChEBI" id="CHEBI:15378"/>
        <dbReference type="ChEBI" id="CHEBI:30616"/>
        <dbReference type="ChEBI" id="CHEBI:43474"/>
        <dbReference type="ChEBI" id="CHEBI:456216"/>
        <dbReference type="EC" id="3.6.4.13"/>
    </reaction>
</comment>
<keyword evidence="12" id="KW-1185">Reference proteome</keyword>
<dbReference type="Gene3D" id="1.20.120.1080">
    <property type="match status" value="1"/>
</dbReference>
<accession>A0A835MCW8</accession>
<protein>
    <recommendedName>
        <fullName evidence="1">RNA helicase</fullName>
        <ecNumber evidence="1">3.6.4.13</ecNumber>
    </recommendedName>
</protein>
<dbReference type="Pfam" id="PF21010">
    <property type="entry name" value="HA2_C"/>
    <property type="match status" value="1"/>
</dbReference>
<feature type="domain" description="Helicase C-terminal" evidence="10">
    <location>
        <begin position="1"/>
        <end position="123"/>
    </location>
</feature>
<dbReference type="Proteomes" id="UP000631114">
    <property type="component" value="Unassembled WGS sequence"/>
</dbReference>
<evidence type="ECO:0000256" key="9">
    <source>
        <dbReference type="SAM" id="MobiDB-lite"/>
    </source>
</evidence>
<dbReference type="SUPFAM" id="SSF52540">
    <property type="entry name" value="P-loop containing nucleoside triphosphate hydrolases"/>
    <property type="match status" value="1"/>
</dbReference>
<dbReference type="SMART" id="SM00847">
    <property type="entry name" value="HA2"/>
    <property type="match status" value="1"/>
</dbReference>
<keyword evidence="3" id="KW-0547">Nucleotide-binding</keyword>
<keyword evidence="5" id="KW-0347">Helicase</keyword>
<dbReference type="CDD" id="cd18791">
    <property type="entry name" value="SF2_C_RHA"/>
    <property type="match status" value="1"/>
</dbReference>
<keyword evidence="2" id="KW-0507">mRNA processing</keyword>
<dbReference type="FunFam" id="1.20.120.1080:FF:000001">
    <property type="entry name" value="Pre-mRNA-splicing factor ATP-dependent RNA helicase"/>
    <property type="match status" value="1"/>
</dbReference>
<evidence type="ECO:0000259" key="10">
    <source>
        <dbReference type="PROSITE" id="PS51194"/>
    </source>
</evidence>
<evidence type="ECO:0000256" key="7">
    <source>
        <dbReference type="ARBA" id="ARBA00023187"/>
    </source>
</evidence>
<dbReference type="EMBL" id="JADFTS010000002">
    <property type="protein sequence ID" value="KAF9619136.1"/>
    <property type="molecule type" value="Genomic_DNA"/>
</dbReference>
<dbReference type="InterPro" id="IPR048333">
    <property type="entry name" value="HA2_WH"/>
</dbReference>
<evidence type="ECO:0000256" key="2">
    <source>
        <dbReference type="ARBA" id="ARBA00022664"/>
    </source>
</evidence>
<reference evidence="11 12" key="1">
    <citation type="submission" date="2020-10" db="EMBL/GenBank/DDBJ databases">
        <title>The Coptis chinensis genome and diversification of protoberbering-type alkaloids.</title>
        <authorList>
            <person name="Wang B."/>
            <person name="Shu S."/>
            <person name="Song C."/>
            <person name="Liu Y."/>
        </authorList>
    </citation>
    <scope>NUCLEOTIDE SEQUENCE [LARGE SCALE GENOMIC DNA]</scope>
    <source>
        <strain evidence="11">HL-2020</strain>
        <tissue evidence="11">Leaf</tissue>
    </source>
</reference>
<dbReference type="EC" id="3.6.4.13" evidence="1"/>
<feature type="region of interest" description="Disordered" evidence="9">
    <location>
        <begin position="1"/>
        <end position="32"/>
    </location>
</feature>
<dbReference type="GO" id="GO:0006397">
    <property type="term" value="P:mRNA processing"/>
    <property type="evidence" value="ECO:0007669"/>
    <property type="project" value="UniProtKB-KW"/>
</dbReference>
<dbReference type="GO" id="GO:0005524">
    <property type="term" value="F:ATP binding"/>
    <property type="evidence" value="ECO:0007669"/>
    <property type="project" value="UniProtKB-KW"/>
</dbReference>
<dbReference type="PANTHER" id="PTHR18934">
    <property type="entry name" value="ATP-DEPENDENT RNA HELICASE"/>
    <property type="match status" value="1"/>
</dbReference>
<proteinExistence type="predicted"/>
<dbReference type="Gene3D" id="3.40.50.300">
    <property type="entry name" value="P-loop containing nucleotide triphosphate hydrolases"/>
    <property type="match status" value="1"/>
</dbReference>
<evidence type="ECO:0000256" key="8">
    <source>
        <dbReference type="ARBA" id="ARBA00047984"/>
    </source>
</evidence>
<feature type="compositionally biased region" description="Polar residues" evidence="9">
    <location>
        <begin position="1"/>
        <end position="13"/>
    </location>
</feature>
<dbReference type="GO" id="GO:0003723">
    <property type="term" value="F:RNA binding"/>
    <property type="evidence" value="ECO:0007669"/>
    <property type="project" value="TreeGrafter"/>
</dbReference>
<dbReference type="PROSITE" id="PS51194">
    <property type="entry name" value="HELICASE_CTER"/>
    <property type="match status" value="1"/>
</dbReference>
<evidence type="ECO:0000313" key="11">
    <source>
        <dbReference type="EMBL" id="KAF9619136.1"/>
    </source>
</evidence>
<dbReference type="AlphaFoldDB" id="A0A835MCW8"/>
<organism evidence="11 12">
    <name type="scientific">Coptis chinensis</name>
    <dbReference type="NCBI Taxonomy" id="261450"/>
    <lineage>
        <taxon>Eukaryota</taxon>
        <taxon>Viridiplantae</taxon>
        <taxon>Streptophyta</taxon>
        <taxon>Embryophyta</taxon>
        <taxon>Tracheophyta</taxon>
        <taxon>Spermatophyta</taxon>
        <taxon>Magnoliopsida</taxon>
        <taxon>Ranunculales</taxon>
        <taxon>Ranunculaceae</taxon>
        <taxon>Coptidoideae</taxon>
        <taxon>Coptis</taxon>
    </lineage>
</organism>